<sequence>LAALPQLGDETTAEGAPGELRPTVGKRVLPLTERGRGGAEQAALPGTDGSVAAEMSPLQRYAVPFENPEGKPLMAIVLIDDRGALGVEALQDFPYPLTFAIDPTAPDAAEKMARHRAAGFEVVALIDLPEQATAQDAEVALTASFATLDQALAILEGTGSGIQGNRGLSDQVSDFAGSTGRGLITQGSGLNTVQRLALRDGVKALPVFRDFDGAGQSPTVMRRFLDHAAFRASQEGGVVMLGRVRPATISALLLWGLQDRAGRVALAPVSALLNRAGTEVAAPN</sequence>
<protein>
    <recommendedName>
        <fullName evidence="4">Divergent polysaccharide deacetylase family protein</fullName>
    </recommendedName>
</protein>
<dbReference type="InterPro" id="IPR011330">
    <property type="entry name" value="Glyco_hydro/deAcase_b/a-brl"/>
</dbReference>
<evidence type="ECO:0000313" key="3">
    <source>
        <dbReference type="Proteomes" id="UP000231553"/>
    </source>
</evidence>
<proteinExistence type="predicted"/>
<accession>A0A2M8ITG1</accession>
<dbReference type="SUPFAM" id="SSF88713">
    <property type="entry name" value="Glycoside hydrolase/deacetylase"/>
    <property type="match status" value="1"/>
</dbReference>
<gene>
    <name evidence="2" type="ORF">CVM52_25470</name>
</gene>
<dbReference type="InterPro" id="IPR006837">
    <property type="entry name" value="Divergent_DAC"/>
</dbReference>
<name>A0A2M8ITG1_9RHOB</name>
<dbReference type="OrthoDB" id="7658418at2"/>
<evidence type="ECO:0000256" key="1">
    <source>
        <dbReference type="SAM" id="MobiDB-lite"/>
    </source>
</evidence>
<dbReference type="CDD" id="cd10936">
    <property type="entry name" value="CE4_DAC2"/>
    <property type="match status" value="1"/>
</dbReference>
<comment type="caution">
    <text evidence="2">The sequence shown here is derived from an EMBL/GenBank/DDBJ whole genome shotgun (WGS) entry which is preliminary data.</text>
</comment>
<evidence type="ECO:0000313" key="2">
    <source>
        <dbReference type="EMBL" id="PJE33817.1"/>
    </source>
</evidence>
<dbReference type="GO" id="GO:0005975">
    <property type="term" value="P:carbohydrate metabolic process"/>
    <property type="evidence" value="ECO:0007669"/>
    <property type="project" value="InterPro"/>
</dbReference>
<feature type="non-terminal residue" evidence="2">
    <location>
        <position position="1"/>
    </location>
</feature>
<reference evidence="2 3" key="1">
    <citation type="journal article" date="2018" name="Int. J. Syst. Evol. Microbiol.">
        <title>Pseudooceanicola lipolyticus sp. nov., a marine alphaproteobacterium, reclassification of Oceanicola flagellatus as Pseudooceanicola flagellatus comb. nov. and emended description of the genus Pseudooceanicola.</title>
        <authorList>
            <person name="Huang M.-M."/>
            <person name="Guo L.-L."/>
            <person name="Wu Y.-H."/>
            <person name="Lai Q.-L."/>
            <person name="Shao Z.-Z."/>
            <person name="Wang C.-S."/>
            <person name="Wu M."/>
            <person name="Xu X.-W."/>
        </authorList>
    </citation>
    <scope>NUCLEOTIDE SEQUENCE [LARGE SCALE GENOMIC DNA]</scope>
    <source>
        <strain evidence="2 3">157</strain>
    </source>
</reference>
<dbReference type="AlphaFoldDB" id="A0A2M8ITG1"/>
<keyword evidence="3" id="KW-1185">Reference proteome</keyword>
<feature type="region of interest" description="Disordered" evidence="1">
    <location>
        <begin position="1"/>
        <end position="25"/>
    </location>
</feature>
<dbReference type="Gene3D" id="3.20.20.370">
    <property type="entry name" value="Glycoside hydrolase/deacetylase"/>
    <property type="match status" value="1"/>
</dbReference>
<organism evidence="2 3">
    <name type="scientific">Pseudooceanicola lipolyticus</name>
    <dbReference type="NCBI Taxonomy" id="2029104"/>
    <lineage>
        <taxon>Bacteria</taxon>
        <taxon>Pseudomonadati</taxon>
        <taxon>Pseudomonadota</taxon>
        <taxon>Alphaproteobacteria</taxon>
        <taxon>Rhodobacterales</taxon>
        <taxon>Paracoccaceae</taxon>
        <taxon>Pseudooceanicola</taxon>
    </lineage>
</organism>
<dbReference type="EMBL" id="PGTB01000319">
    <property type="protein sequence ID" value="PJE33817.1"/>
    <property type="molecule type" value="Genomic_DNA"/>
</dbReference>
<dbReference type="Pfam" id="PF04748">
    <property type="entry name" value="Polysacc_deac_2"/>
    <property type="match status" value="1"/>
</dbReference>
<dbReference type="RefSeq" id="WP_133120003.1">
    <property type="nucleotide sequence ID" value="NZ_PGTB01000319.1"/>
</dbReference>
<dbReference type="Proteomes" id="UP000231553">
    <property type="component" value="Unassembled WGS sequence"/>
</dbReference>
<evidence type="ECO:0008006" key="4">
    <source>
        <dbReference type="Google" id="ProtNLM"/>
    </source>
</evidence>